<evidence type="ECO:0000313" key="2">
    <source>
        <dbReference type="Proteomes" id="UP000008320"/>
    </source>
</evidence>
<dbReference type="Proteomes" id="UP000008320">
    <property type="component" value="Chromosome"/>
</dbReference>
<protein>
    <submittedName>
        <fullName evidence="1">Uncharacterized protein</fullName>
    </submittedName>
</protein>
<reference evidence="1 2" key="1">
    <citation type="journal article" date="2006" name="PLoS Genet.">
        <title>Comparative genomics of emerging human ehrlichiosis agents.</title>
        <authorList>
            <person name="Dunning Hotopp J.C."/>
            <person name="Lin M."/>
            <person name="Madupu R."/>
            <person name="Crabtree J."/>
            <person name="Angiuoli S.V."/>
            <person name="Eisen J.A."/>
            <person name="Seshadri R."/>
            <person name="Ren Q."/>
            <person name="Wu M."/>
            <person name="Utterback T.R."/>
            <person name="Smith S."/>
            <person name="Lewis M."/>
            <person name="Khouri H."/>
            <person name="Zhang C."/>
            <person name="Niu H."/>
            <person name="Lin Q."/>
            <person name="Ohashi N."/>
            <person name="Zhi N."/>
            <person name="Nelson W."/>
            <person name="Brinkac L.M."/>
            <person name="Dodson R.J."/>
            <person name="Rosovitz M.J."/>
            <person name="Sundaram J."/>
            <person name="Daugherty S.C."/>
            <person name="Davidsen T."/>
            <person name="Durkin A.S."/>
            <person name="Gwinn M."/>
            <person name="Haft D.H."/>
            <person name="Selengut J.D."/>
            <person name="Sullivan S.A."/>
            <person name="Zafar N."/>
            <person name="Zhou L."/>
            <person name="Benahmed F."/>
            <person name="Forberger H."/>
            <person name="Halpin R."/>
            <person name="Mulligan S."/>
            <person name="Robinson J."/>
            <person name="White O."/>
            <person name="Rikihisa Y."/>
            <person name="Tettelin H."/>
        </authorList>
    </citation>
    <scope>NUCLEOTIDE SEQUENCE [LARGE SCALE GENOMIC DNA]</scope>
    <source>
        <strain evidence="2">ATCC CRL-10679 / Arkansas</strain>
    </source>
</reference>
<name>Q2GH08_EHRCR</name>
<dbReference type="KEGG" id="ech:ECH_0457"/>
<sequence>MNISIVKHYSQQFTYYVNIHTKICSLYKISIKRNDKIAKKLNKR</sequence>
<evidence type="ECO:0000313" key="1">
    <source>
        <dbReference type="EMBL" id="ABD45553.1"/>
    </source>
</evidence>
<accession>Q2GH08</accession>
<proteinExistence type="predicted"/>
<dbReference type="EMBL" id="CP000236">
    <property type="protein sequence ID" value="ABD45553.1"/>
    <property type="molecule type" value="Genomic_DNA"/>
</dbReference>
<keyword evidence="2" id="KW-1185">Reference proteome</keyword>
<dbReference type="AlphaFoldDB" id="Q2GH08"/>
<organism evidence="1 2">
    <name type="scientific">Ehrlichia chaffeensis (strain ATCC CRL-10679 / Arkansas)</name>
    <dbReference type="NCBI Taxonomy" id="205920"/>
    <lineage>
        <taxon>Bacteria</taxon>
        <taxon>Pseudomonadati</taxon>
        <taxon>Pseudomonadota</taxon>
        <taxon>Alphaproteobacteria</taxon>
        <taxon>Rickettsiales</taxon>
        <taxon>Anaplasmataceae</taxon>
        <taxon>Ehrlichia</taxon>
    </lineage>
</organism>
<dbReference type="HOGENOM" id="CLU_3215586_0_0_5"/>
<gene>
    <name evidence="1" type="ordered locus">ECH_0457</name>
</gene>